<evidence type="ECO:0000313" key="1">
    <source>
        <dbReference type="EMBL" id="SPE18031.1"/>
    </source>
</evidence>
<evidence type="ECO:0000313" key="2">
    <source>
        <dbReference type="Proteomes" id="UP000239735"/>
    </source>
</evidence>
<protein>
    <submittedName>
        <fullName evidence="1">Uncharacterized protein</fullName>
    </submittedName>
</protein>
<accession>A0A2N9L481</accession>
<reference evidence="2" key="1">
    <citation type="submission" date="2018-02" db="EMBL/GenBank/DDBJ databases">
        <authorList>
            <person name="Hausmann B."/>
        </authorList>
    </citation>
    <scope>NUCLEOTIDE SEQUENCE [LARGE SCALE GENOMIC DNA]</scope>
    <source>
        <strain evidence="2">Peat soil MAG SbA5</strain>
    </source>
</reference>
<dbReference type="AlphaFoldDB" id="A0A2N9L481"/>
<dbReference type="Proteomes" id="UP000239735">
    <property type="component" value="Unassembled WGS sequence"/>
</dbReference>
<proteinExistence type="predicted"/>
<name>A0A2N9L481_9BACT</name>
<gene>
    <name evidence="1" type="ORF">SBA5_1230010</name>
</gene>
<sequence length="137" mass="15687">MRGVSRLLADKFLCHRLGAVGAALGSERNLAQAFRTGFKGRWSLRFGLLQSRHEMIQWHHDRKVNHGSHDEERYDGIQEIADLDLETLSTYLPPMIRFRLRMTPLQRLTSRLQSGPRLLGKMFLTVKGSFALRDGLG</sequence>
<dbReference type="EMBL" id="OKRB01000028">
    <property type="protein sequence ID" value="SPE18031.1"/>
    <property type="molecule type" value="Genomic_DNA"/>
</dbReference>
<organism evidence="1 2">
    <name type="scientific">Candidatus Sulfuritelmatomonas gaucii</name>
    <dbReference type="NCBI Taxonomy" id="2043161"/>
    <lineage>
        <taxon>Bacteria</taxon>
        <taxon>Pseudomonadati</taxon>
        <taxon>Acidobacteriota</taxon>
        <taxon>Terriglobia</taxon>
        <taxon>Terriglobales</taxon>
        <taxon>Acidobacteriaceae</taxon>
        <taxon>Candidatus Sulfuritelmatomonas</taxon>
    </lineage>
</organism>